<dbReference type="RefSeq" id="WP_167236779.1">
    <property type="nucleotide sequence ID" value="NZ_WHJF01000020.1"/>
</dbReference>
<keyword evidence="3" id="KW-1185">Reference proteome</keyword>
<organism evidence="2 3">
    <name type="scientific">Massilia genomosp. 1</name>
    <dbReference type="NCBI Taxonomy" id="2609280"/>
    <lineage>
        <taxon>Bacteria</taxon>
        <taxon>Pseudomonadati</taxon>
        <taxon>Pseudomonadota</taxon>
        <taxon>Betaproteobacteria</taxon>
        <taxon>Burkholderiales</taxon>
        <taxon>Oxalobacteraceae</taxon>
        <taxon>Telluria group</taxon>
        <taxon>Massilia</taxon>
    </lineage>
</organism>
<accession>A0ABX0MIJ0</accession>
<comment type="caution">
    <text evidence="2">The sequence shown here is derived from an EMBL/GenBank/DDBJ whole genome shotgun (WGS) entry which is preliminary data.</text>
</comment>
<dbReference type="Pfam" id="PF23812">
    <property type="entry name" value="Phage_TAC_18"/>
    <property type="match status" value="1"/>
</dbReference>
<gene>
    <name evidence="2" type="ORF">F1735_09860</name>
</gene>
<protein>
    <submittedName>
        <fullName evidence="2">Uncharacterized protein</fullName>
    </submittedName>
</protein>
<name>A0ABX0MIJ0_9BURK</name>
<dbReference type="EMBL" id="WHJF01000020">
    <property type="protein sequence ID" value="NHZ62610.1"/>
    <property type="molecule type" value="Genomic_DNA"/>
</dbReference>
<evidence type="ECO:0000313" key="2">
    <source>
        <dbReference type="EMBL" id="NHZ62610.1"/>
    </source>
</evidence>
<evidence type="ECO:0000313" key="3">
    <source>
        <dbReference type="Proteomes" id="UP000610594"/>
    </source>
</evidence>
<evidence type="ECO:0000256" key="1">
    <source>
        <dbReference type="SAM" id="MobiDB-lite"/>
    </source>
</evidence>
<feature type="region of interest" description="Disordered" evidence="1">
    <location>
        <begin position="76"/>
        <end position="96"/>
    </location>
</feature>
<dbReference type="InterPro" id="IPR056919">
    <property type="entry name" value="Phage_TAC_18"/>
</dbReference>
<sequence length="111" mass="12292">MLKKAGVAIDMPPVDAGRYLIDYLYEFGPSMPAGMGSGPVTFAEMEAWERKAGVELAPWEARLLRRLSGDYLAESHRATKPNCPPPFEDSPALNEFDARDQARRLNSFFGG</sequence>
<dbReference type="Proteomes" id="UP000610594">
    <property type="component" value="Unassembled WGS sequence"/>
</dbReference>
<reference evidence="2 3" key="1">
    <citation type="submission" date="2019-10" db="EMBL/GenBank/DDBJ databases">
        <title>Taxonomy of Antarctic Massilia spp.: description of Massilia rubra sp. nov., Massilia aquatica sp. nov., Massilia mucilaginosa sp. nov., Massilia frigida sp. nov. isolated from streams, lakes and regoliths.</title>
        <authorList>
            <person name="Holochova P."/>
            <person name="Sedlacek I."/>
            <person name="Kralova S."/>
            <person name="Maslanova I."/>
            <person name="Busse H.-J."/>
            <person name="Stankova E."/>
            <person name="Vrbovska V."/>
            <person name="Kovarovic V."/>
            <person name="Bartak M."/>
            <person name="Svec P."/>
            <person name="Pantucek R."/>
        </authorList>
    </citation>
    <scope>NUCLEOTIDE SEQUENCE [LARGE SCALE GENOMIC DNA]</scope>
    <source>
        <strain evidence="2 3">CCM 8694</strain>
    </source>
</reference>
<proteinExistence type="predicted"/>